<evidence type="ECO:0000313" key="2">
    <source>
        <dbReference type="EMBL" id="KOT45510.1"/>
    </source>
</evidence>
<gene>
    <name evidence="2" type="ORF">ADK41_03155</name>
</gene>
<comment type="caution">
    <text evidence="2">The sequence shown here is derived from an EMBL/GenBank/DDBJ whole genome shotgun (WGS) entry which is preliminary data.</text>
</comment>
<accession>A0A0M9XB27</accession>
<dbReference type="EMBL" id="LGCN01000017">
    <property type="protein sequence ID" value="KOT45510.1"/>
    <property type="molecule type" value="Genomic_DNA"/>
</dbReference>
<evidence type="ECO:0000256" key="1">
    <source>
        <dbReference type="SAM" id="MobiDB-lite"/>
    </source>
</evidence>
<protein>
    <submittedName>
        <fullName evidence="2">Uncharacterized protein</fullName>
    </submittedName>
</protein>
<organism evidence="2 3">
    <name type="scientific">Streptomyces caelestis</name>
    <dbReference type="NCBI Taxonomy" id="36816"/>
    <lineage>
        <taxon>Bacteria</taxon>
        <taxon>Bacillati</taxon>
        <taxon>Actinomycetota</taxon>
        <taxon>Actinomycetes</taxon>
        <taxon>Kitasatosporales</taxon>
        <taxon>Streptomycetaceae</taxon>
        <taxon>Streptomyces</taxon>
    </lineage>
</organism>
<feature type="region of interest" description="Disordered" evidence="1">
    <location>
        <begin position="9"/>
        <end position="77"/>
    </location>
</feature>
<feature type="compositionally biased region" description="Basic and acidic residues" evidence="1">
    <location>
        <begin position="29"/>
        <end position="61"/>
    </location>
</feature>
<sequence>MVVLVLAGRDVVADRRGPSDTGRVGPAQGRRDREDGERESSLPAPDGDRQDRRDRGGREVEQVATEAHPGSRSSLMRSYSAGSGLLAVTPSVAATALPELGSRWDR</sequence>
<dbReference type="AlphaFoldDB" id="A0A0M9XB27"/>
<name>A0A0M9XB27_9ACTN</name>
<keyword evidence="3" id="KW-1185">Reference proteome</keyword>
<dbReference type="Proteomes" id="UP000037773">
    <property type="component" value="Unassembled WGS sequence"/>
</dbReference>
<proteinExistence type="predicted"/>
<reference evidence="2 3" key="1">
    <citation type="submission" date="2015-07" db="EMBL/GenBank/DDBJ databases">
        <authorList>
            <person name="Noorani M."/>
        </authorList>
    </citation>
    <scope>NUCLEOTIDE SEQUENCE [LARGE SCALE GENOMIC DNA]</scope>
    <source>
        <strain evidence="2 3">NRRL B-24567</strain>
    </source>
</reference>
<evidence type="ECO:0000313" key="3">
    <source>
        <dbReference type="Proteomes" id="UP000037773"/>
    </source>
</evidence>
<dbReference type="PATRIC" id="fig|36816.3.peg.673"/>